<keyword evidence="1" id="KW-1133">Transmembrane helix</keyword>
<evidence type="ECO:0000313" key="4">
    <source>
        <dbReference type="Proteomes" id="UP000299211"/>
    </source>
</evidence>
<reference evidence="3 4" key="1">
    <citation type="submission" date="2019-04" db="EMBL/GenBank/DDBJ databases">
        <title>Draft genome sequences of Streptomyces avermitilis ATCC 31267.</title>
        <authorList>
            <person name="Komaki H."/>
            <person name="Tamura T."/>
            <person name="Hosoyama A."/>
        </authorList>
    </citation>
    <scope>NUCLEOTIDE SEQUENCE [LARGE SCALE GENOMIC DNA]</scope>
    <source>
        <strain evidence="3 4">ATCC 31267</strain>
    </source>
</reference>
<proteinExistence type="predicted"/>
<feature type="transmembrane region" description="Helical" evidence="1">
    <location>
        <begin position="61"/>
        <end position="79"/>
    </location>
</feature>
<name>A0A4D4MG11_STRAX</name>
<protein>
    <submittedName>
        <fullName evidence="3">Uncharacterized protein</fullName>
    </submittedName>
</protein>
<evidence type="ECO:0000313" key="3">
    <source>
        <dbReference type="EMBL" id="GDY70900.1"/>
    </source>
</evidence>
<dbReference type="EMBL" id="BJHY01000001">
    <property type="protein sequence ID" value="GDY70900.1"/>
    <property type="molecule type" value="Genomic_DNA"/>
</dbReference>
<dbReference type="Proteomes" id="UP000302139">
    <property type="component" value="Unassembled WGS sequence"/>
</dbReference>
<comment type="caution">
    <text evidence="3">The sequence shown here is derived from an EMBL/GenBank/DDBJ whole genome shotgun (WGS) entry which is preliminary data.</text>
</comment>
<dbReference type="EMBL" id="BJHX01000001">
    <property type="protein sequence ID" value="GDY68719.1"/>
    <property type="molecule type" value="Genomic_DNA"/>
</dbReference>
<feature type="transmembrane region" description="Helical" evidence="1">
    <location>
        <begin position="99"/>
        <end position="120"/>
    </location>
</feature>
<evidence type="ECO:0000313" key="2">
    <source>
        <dbReference type="EMBL" id="GDY68719.1"/>
    </source>
</evidence>
<sequence>MSFTYRSTVRWEIRSIWATALVPFSCLTRYRICTPALFGMGRRGLLRRRHGSPPRVVARPVLFWASLAVTLSAVASALLPDGRTPVVFFERFLCAFPGAWALAATVVVPLADYVTRYVFLRRSVPSRPSMFDQSNGTNGVEGTE</sequence>
<keyword evidence="1" id="KW-0472">Membrane</keyword>
<dbReference type="Proteomes" id="UP000299211">
    <property type="component" value="Unassembled WGS sequence"/>
</dbReference>
<gene>
    <name evidence="2" type="ORF">SAV14893_081120</name>
    <name evidence="3" type="ORF">SAV31267_003850</name>
</gene>
<keyword evidence="1" id="KW-0812">Transmembrane</keyword>
<organism evidence="3 4">
    <name type="scientific">Streptomyces avermitilis</name>
    <dbReference type="NCBI Taxonomy" id="33903"/>
    <lineage>
        <taxon>Bacteria</taxon>
        <taxon>Bacillati</taxon>
        <taxon>Actinomycetota</taxon>
        <taxon>Actinomycetes</taxon>
        <taxon>Kitasatosporales</taxon>
        <taxon>Streptomycetaceae</taxon>
        <taxon>Streptomyces</taxon>
    </lineage>
</organism>
<accession>A0A4D4MG11</accession>
<reference evidence="2 5" key="2">
    <citation type="submission" date="2019-04" db="EMBL/GenBank/DDBJ databases">
        <title>Draft genome sequences of Streptomyces avermitilis NBRC 14893.</title>
        <authorList>
            <person name="Komaki H."/>
            <person name="Tamura T."/>
            <person name="Hosoyama A."/>
        </authorList>
    </citation>
    <scope>NUCLEOTIDE SEQUENCE [LARGE SCALE GENOMIC DNA]</scope>
    <source>
        <strain evidence="2 5">NBRC 14893</strain>
    </source>
</reference>
<dbReference type="AlphaFoldDB" id="A0A4D4MG11"/>
<evidence type="ECO:0000313" key="5">
    <source>
        <dbReference type="Proteomes" id="UP000302139"/>
    </source>
</evidence>
<evidence type="ECO:0000256" key="1">
    <source>
        <dbReference type="SAM" id="Phobius"/>
    </source>
</evidence>